<reference evidence="1 2" key="1">
    <citation type="journal article" date="2014" name="BMC Genomics">
        <title>Comparison of environmental and isolate Sulfobacillus genomes reveals diverse carbon, sulfur, nitrogen, and hydrogen metabolisms.</title>
        <authorList>
            <person name="Justice N.B."/>
            <person name="Norman A."/>
            <person name="Brown C.T."/>
            <person name="Singh A."/>
            <person name="Thomas B.C."/>
            <person name="Banfield J.F."/>
        </authorList>
    </citation>
    <scope>NUCLEOTIDE SEQUENCE [LARGE SCALE GENOMIC DNA]</scope>
    <source>
        <strain evidence="1">AMDSBA1</strain>
    </source>
</reference>
<evidence type="ECO:0000313" key="2">
    <source>
        <dbReference type="Proteomes" id="UP000242699"/>
    </source>
</evidence>
<accession>A0A2T2WSX5</accession>
<name>A0A2T2WSX5_9FIRM</name>
<sequence>MVTLKATAQDPVWLDRGYVYWKLGVQTVDGLPIVAVDIIGKMSAAAYIRLKARHRCPRMYMEFFVAHALQYDAEAIHYFAYADNKTYVVTVPDNIKVLERMFARELDGTGARG</sequence>
<evidence type="ECO:0000313" key="1">
    <source>
        <dbReference type="EMBL" id="PSR25348.1"/>
    </source>
</evidence>
<comment type="caution">
    <text evidence="1">The sequence shown here is derived from an EMBL/GenBank/DDBJ whole genome shotgun (WGS) entry which is preliminary data.</text>
</comment>
<organism evidence="1 2">
    <name type="scientific">Sulfobacillus benefaciens</name>
    <dbReference type="NCBI Taxonomy" id="453960"/>
    <lineage>
        <taxon>Bacteria</taxon>
        <taxon>Bacillati</taxon>
        <taxon>Bacillota</taxon>
        <taxon>Clostridia</taxon>
        <taxon>Eubacteriales</taxon>
        <taxon>Clostridiales Family XVII. Incertae Sedis</taxon>
        <taxon>Sulfobacillus</taxon>
    </lineage>
</organism>
<dbReference type="Proteomes" id="UP000242699">
    <property type="component" value="Unassembled WGS sequence"/>
</dbReference>
<dbReference type="AlphaFoldDB" id="A0A2T2WSX5"/>
<proteinExistence type="predicted"/>
<protein>
    <submittedName>
        <fullName evidence="1">Uncharacterized protein</fullName>
    </submittedName>
</protein>
<dbReference type="EMBL" id="PXYT01000056">
    <property type="protein sequence ID" value="PSR25348.1"/>
    <property type="molecule type" value="Genomic_DNA"/>
</dbReference>
<gene>
    <name evidence="1" type="ORF">C7B43_16995</name>
</gene>